<comment type="pathway">
    <text evidence="1">Bacterial outer membrane biogenesis; LPS O-antigen biosynthesis.</text>
</comment>
<gene>
    <name evidence="4" type="ORF">SAMN02799615_03523</name>
</gene>
<dbReference type="AlphaFoldDB" id="A0A1I2ILJ9"/>
<dbReference type="STRING" id="500610.SAMN02799615_03523"/>
<protein>
    <submittedName>
        <fullName evidence="4">UDP-glucose 4-epimerase</fullName>
    </submittedName>
</protein>
<dbReference type="RefSeq" id="WP_026633476.1">
    <property type="nucleotide sequence ID" value="NZ_FONH01000017.1"/>
</dbReference>
<evidence type="ECO:0000313" key="5">
    <source>
        <dbReference type="Proteomes" id="UP000199477"/>
    </source>
</evidence>
<keyword evidence="5" id="KW-1185">Reference proteome</keyword>
<dbReference type="SUPFAM" id="SSF51735">
    <property type="entry name" value="NAD(P)-binding Rossmann-fold domains"/>
    <property type="match status" value="1"/>
</dbReference>
<feature type="domain" description="NAD-dependent epimerase/dehydratase" evidence="3">
    <location>
        <begin position="5"/>
        <end position="231"/>
    </location>
</feature>
<name>A0A1I2ILJ9_9GAMM</name>
<proteinExistence type="inferred from homology"/>
<comment type="similarity">
    <text evidence="2">Belongs to the NAD(P)-dependent epimerase/dehydratase family.</text>
</comment>
<evidence type="ECO:0000256" key="1">
    <source>
        <dbReference type="ARBA" id="ARBA00005125"/>
    </source>
</evidence>
<dbReference type="Gene3D" id="3.40.50.720">
    <property type="entry name" value="NAD(P)-binding Rossmann-like Domain"/>
    <property type="match status" value="1"/>
</dbReference>
<accession>A0A1I2ILJ9</accession>
<dbReference type="EMBL" id="FONH01000017">
    <property type="protein sequence ID" value="SFF42560.1"/>
    <property type="molecule type" value="Genomic_DNA"/>
</dbReference>
<dbReference type="Pfam" id="PF01370">
    <property type="entry name" value="Epimerase"/>
    <property type="match status" value="1"/>
</dbReference>
<evidence type="ECO:0000313" key="4">
    <source>
        <dbReference type="EMBL" id="SFF42560.1"/>
    </source>
</evidence>
<sequence length="305" mass="33224">MRDSILILGAAGFIGRHLTQALLDSGHRVMVATRRPETLAHLSAEALNLVTPDDFRAALAKAHTVIHTASSSTPGSSSGQPLKELQNLTPTLTLLEALHQQPSIRLIYISSGGTLYTNHDRTPATEKSRIWPRSYHGAGKIAAESFIEAWCSQQAGSATVIRPSNVYGPGQELRVGFGVIPNGFAKLKRGEAMEIWGDGSATRDYLYIDDFVELCLRILSEPAKSGFEIFNASSGTGTSLNQLLQQMELVAGTALKRVYHPPRSLDAEHVVIDAMHAAQRLGWAATTPLQKGLEQTWNWLKPRLP</sequence>
<evidence type="ECO:0000256" key="2">
    <source>
        <dbReference type="ARBA" id="ARBA00007637"/>
    </source>
</evidence>
<dbReference type="InterPro" id="IPR036291">
    <property type="entry name" value="NAD(P)-bd_dom_sf"/>
</dbReference>
<dbReference type="Proteomes" id="UP000199477">
    <property type="component" value="Unassembled WGS sequence"/>
</dbReference>
<organism evidence="4 5">
    <name type="scientific">Dyella marensis</name>
    <dbReference type="NCBI Taxonomy" id="500610"/>
    <lineage>
        <taxon>Bacteria</taxon>
        <taxon>Pseudomonadati</taxon>
        <taxon>Pseudomonadota</taxon>
        <taxon>Gammaproteobacteria</taxon>
        <taxon>Lysobacterales</taxon>
        <taxon>Rhodanobacteraceae</taxon>
        <taxon>Dyella</taxon>
    </lineage>
</organism>
<evidence type="ECO:0000259" key="3">
    <source>
        <dbReference type="Pfam" id="PF01370"/>
    </source>
</evidence>
<dbReference type="InterPro" id="IPR001509">
    <property type="entry name" value="Epimerase_deHydtase"/>
</dbReference>
<dbReference type="PANTHER" id="PTHR43000">
    <property type="entry name" value="DTDP-D-GLUCOSE 4,6-DEHYDRATASE-RELATED"/>
    <property type="match status" value="1"/>
</dbReference>
<reference evidence="5" key="1">
    <citation type="submission" date="2016-10" db="EMBL/GenBank/DDBJ databases">
        <authorList>
            <person name="Varghese N."/>
            <person name="Submissions S."/>
        </authorList>
    </citation>
    <scope>NUCLEOTIDE SEQUENCE [LARGE SCALE GENOMIC DNA]</scope>
    <source>
        <strain evidence="5">UNC178MFTsu3.1</strain>
    </source>
</reference>